<reference evidence="7" key="1">
    <citation type="submission" date="2022-08" db="EMBL/GenBank/DDBJ databases">
        <title>Catabolic pathway analysis in culturable SAR92 clade bacteria reveals their overlooked roles in DMSP degradation in coastal seas.</title>
        <authorList>
            <person name="He X."/>
            <person name="Zhang X."/>
            <person name="Zhang Y."/>
        </authorList>
    </citation>
    <scope>NUCLEOTIDE SEQUENCE</scope>
    <source>
        <strain evidence="7">H455</strain>
    </source>
</reference>
<keyword evidence="8" id="KW-1185">Reference proteome</keyword>
<dbReference type="InterPro" id="IPR000172">
    <property type="entry name" value="GMC_OxRdtase_N"/>
</dbReference>
<dbReference type="Gene3D" id="4.10.450.10">
    <property type="entry name" value="Glucose Oxidase, domain 2"/>
    <property type="match status" value="1"/>
</dbReference>
<dbReference type="SUPFAM" id="SSF51905">
    <property type="entry name" value="FAD/NAD(P)-binding domain"/>
    <property type="match status" value="1"/>
</dbReference>
<evidence type="ECO:0000256" key="5">
    <source>
        <dbReference type="ARBA" id="ARBA00023002"/>
    </source>
</evidence>
<evidence type="ECO:0000256" key="1">
    <source>
        <dbReference type="ARBA" id="ARBA00001974"/>
    </source>
</evidence>
<protein>
    <submittedName>
        <fullName evidence="7">GMC family oxidoreductase N-terminal domain-containing protein</fullName>
    </submittedName>
</protein>
<dbReference type="Gene3D" id="3.50.50.60">
    <property type="entry name" value="FAD/NAD(P)-binding domain"/>
    <property type="match status" value="1"/>
</dbReference>
<dbReference type="InterPro" id="IPR036188">
    <property type="entry name" value="FAD/NAD-bd_sf"/>
</dbReference>
<comment type="cofactor">
    <cofactor evidence="1">
        <name>FAD</name>
        <dbReference type="ChEBI" id="CHEBI:57692"/>
    </cofactor>
</comment>
<dbReference type="EMBL" id="CP103416">
    <property type="protein sequence ID" value="UVW34355.1"/>
    <property type="molecule type" value="Genomic_DNA"/>
</dbReference>
<keyword evidence="5" id="KW-0560">Oxidoreductase</keyword>
<dbReference type="Proteomes" id="UP001059934">
    <property type="component" value="Chromosome"/>
</dbReference>
<dbReference type="InterPro" id="IPR007867">
    <property type="entry name" value="GMC_OxRtase_C"/>
</dbReference>
<evidence type="ECO:0000256" key="4">
    <source>
        <dbReference type="ARBA" id="ARBA00022827"/>
    </source>
</evidence>
<dbReference type="Pfam" id="PF00732">
    <property type="entry name" value="GMC_oxred_N"/>
    <property type="match status" value="1"/>
</dbReference>
<feature type="domain" description="Glucose-methanol-choline oxidoreductase N-terminal" evidence="6">
    <location>
        <begin position="144"/>
        <end position="158"/>
    </location>
</feature>
<dbReference type="PROSITE" id="PS00624">
    <property type="entry name" value="GMC_OXRED_2"/>
    <property type="match status" value="1"/>
</dbReference>
<comment type="similarity">
    <text evidence="2">Belongs to the GMC oxidoreductase family.</text>
</comment>
<evidence type="ECO:0000256" key="2">
    <source>
        <dbReference type="ARBA" id="ARBA00010790"/>
    </source>
</evidence>
<proteinExistence type="inferred from homology"/>
<dbReference type="Pfam" id="PF05199">
    <property type="entry name" value="GMC_oxred_C"/>
    <property type="match status" value="1"/>
</dbReference>
<keyword evidence="4" id="KW-0274">FAD</keyword>
<dbReference type="PANTHER" id="PTHR11552:SF147">
    <property type="entry name" value="CHOLINE DEHYDROGENASE, MITOCHONDRIAL"/>
    <property type="match status" value="1"/>
</dbReference>
<dbReference type="PIRSF" id="PIRSF000137">
    <property type="entry name" value="Alcohol_oxidase"/>
    <property type="match status" value="1"/>
</dbReference>
<evidence type="ECO:0000313" key="8">
    <source>
        <dbReference type="Proteomes" id="UP001059934"/>
    </source>
</evidence>
<accession>A0ABY5TKQ3</accession>
<organism evidence="7 8">
    <name type="scientific">SAR92 clade bacterium H455</name>
    <dbReference type="NCBI Taxonomy" id="2974818"/>
    <lineage>
        <taxon>Bacteria</taxon>
        <taxon>Pseudomonadati</taxon>
        <taxon>Pseudomonadota</taxon>
        <taxon>Gammaproteobacteria</taxon>
        <taxon>Cellvibrionales</taxon>
        <taxon>Porticoccaceae</taxon>
        <taxon>SAR92 clade</taxon>
    </lineage>
</organism>
<evidence type="ECO:0000259" key="6">
    <source>
        <dbReference type="PROSITE" id="PS00624"/>
    </source>
</evidence>
<dbReference type="Gene3D" id="3.30.560.10">
    <property type="entry name" value="Glucose Oxidase, domain 3"/>
    <property type="match status" value="1"/>
</dbReference>
<dbReference type="InterPro" id="IPR027424">
    <property type="entry name" value="Glucose_Oxidase_domain_2"/>
</dbReference>
<keyword evidence="3" id="KW-0285">Flavoprotein</keyword>
<dbReference type="InterPro" id="IPR012132">
    <property type="entry name" value="GMC_OxRdtase"/>
</dbReference>
<dbReference type="SUPFAM" id="SSF54373">
    <property type="entry name" value="FAD-linked reductases, C-terminal domain"/>
    <property type="match status" value="1"/>
</dbReference>
<name>A0ABY5TKQ3_9GAMM</name>
<gene>
    <name evidence="7" type="ORF">NYF23_10040</name>
</gene>
<dbReference type="PANTHER" id="PTHR11552">
    <property type="entry name" value="GLUCOSE-METHANOL-CHOLINE GMC OXIDOREDUCTASE"/>
    <property type="match status" value="1"/>
</dbReference>
<evidence type="ECO:0000256" key="3">
    <source>
        <dbReference type="ARBA" id="ARBA00022630"/>
    </source>
</evidence>
<evidence type="ECO:0000313" key="7">
    <source>
        <dbReference type="EMBL" id="UVW34355.1"/>
    </source>
</evidence>
<sequence>MGGLPSYNDVLPFFQKIEHTTIGSDQYHGRSGPLGVEYANPMLEVSSLFIKAAVESGIPYNPDINGESQEGVSPTPCSTYQGIRQSTALTYLKGALKRKNLKVITGALVQRIVFEDDKAVGVEYMRSGKLYSVHASSEIILSAGALRSPQLLMLSGVGPRQHLLKHSIPCLFDLPGVGQNHMEHPAAYMMYEMALPTWSSEVSLFKQALHGSNWFFRKKGLANSGMSQAVAFTCSSPDATRPDLQLTLIPFGLDPKNKKNNIKNKEVVLVIVNECRPESRGHIELESADPNAKPKLYPQLLGTQRSLERLTVGIKQVRKIFSSPSIKSHVRQEIAPGIGVETDADVYQWLRDTVIDTVHPAGTCKMGQDQLAVVDEQLRVHQVKNLRVADASIMPVITSGNTNAPTIMIAEKAASMILNCLSEKGAKTYA</sequence>